<dbReference type="EMBL" id="JAZDDG010000001">
    <property type="protein sequence ID" value="MEE1974919.1"/>
    <property type="molecule type" value="Genomic_DNA"/>
</dbReference>
<evidence type="ECO:0000313" key="2">
    <source>
        <dbReference type="Proteomes" id="UP001356308"/>
    </source>
</evidence>
<dbReference type="RefSeq" id="WP_272649747.1">
    <property type="nucleotide sequence ID" value="NZ_JAZDDG010000001.1"/>
</dbReference>
<dbReference type="Proteomes" id="UP001356308">
    <property type="component" value="Unassembled WGS sequence"/>
</dbReference>
<proteinExistence type="predicted"/>
<name>A0ABU7IPM5_9FLAO</name>
<evidence type="ECO:0000313" key="1">
    <source>
        <dbReference type="EMBL" id="MEE1974919.1"/>
    </source>
</evidence>
<protein>
    <submittedName>
        <fullName evidence="1">DUF1643 domain-containing protein</fullName>
    </submittedName>
</protein>
<dbReference type="Pfam" id="PF07799">
    <property type="entry name" value="DUF1643"/>
    <property type="match status" value="1"/>
</dbReference>
<reference evidence="1 2" key="1">
    <citation type="submission" date="2024-01" db="EMBL/GenBank/DDBJ databases">
        <title>Maribacter spp. originated from different algae showed divergent polysaccharides utilization ability.</title>
        <authorList>
            <person name="Wang H."/>
            <person name="Wu Y."/>
        </authorList>
    </citation>
    <scope>NUCLEOTIDE SEQUENCE [LARGE SCALE GENOMIC DNA]</scope>
    <source>
        <strain evidence="1 2">PR1</strain>
    </source>
</reference>
<dbReference type="InterPro" id="IPR012441">
    <property type="entry name" value="DUF1643"/>
</dbReference>
<keyword evidence="2" id="KW-1185">Reference proteome</keyword>
<comment type="caution">
    <text evidence="1">The sequence shown here is derived from an EMBL/GenBank/DDBJ whole genome shotgun (WGS) entry which is preliminary data.</text>
</comment>
<gene>
    <name evidence="1" type="ORF">V1I91_02485</name>
</gene>
<organism evidence="1 2">
    <name type="scientific">Maribacter cobaltidurans</name>
    <dbReference type="NCBI Taxonomy" id="1178778"/>
    <lineage>
        <taxon>Bacteria</taxon>
        <taxon>Pseudomonadati</taxon>
        <taxon>Bacteroidota</taxon>
        <taxon>Flavobacteriia</taxon>
        <taxon>Flavobacteriales</taxon>
        <taxon>Flavobacteriaceae</taxon>
        <taxon>Maribacter</taxon>
    </lineage>
</organism>
<sequence length="159" mass="18510">MSQSTKEIIKGAVLSDCETYRYQLWRIWDKNKPTILFIMLNPSTADADEDDATIRKCFRYATKWGYGGFYVGNLYAFRSKDRSVLKSVLNPIGEENEMNLMELSIKCDKIVCAWGNEEGRPKRIFSKFRNLHYLKINKDKENSPAHPLYLNGDLIPIKF</sequence>
<accession>A0ABU7IPM5</accession>